<evidence type="ECO:0000256" key="1">
    <source>
        <dbReference type="SAM" id="MobiDB-lite"/>
    </source>
</evidence>
<dbReference type="InterPro" id="IPR008274">
    <property type="entry name" value="AldOxase/xan_DH_MoCoBD1"/>
</dbReference>
<protein>
    <submittedName>
        <fullName evidence="3">Aldehyde oxidase and xanthine dehydrogenase molybdopterin binding protein</fullName>
    </submittedName>
</protein>
<name>D0LQ01_HALO1</name>
<dbReference type="PANTHER" id="PTHR47495:SF3">
    <property type="entry name" value="BLR6219 PROTEIN"/>
    <property type="match status" value="1"/>
</dbReference>
<dbReference type="SMART" id="SM01008">
    <property type="entry name" value="Ald_Xan_dh_C"/>
    <property type="match status" value="1"/>
</dbReference>
<dbReference type="HOGENOM" id="CLU_013917_0_1_7"/>
<accession>D0LQ01</accession>
<keyword evidence="4" id="KW-1185">Reference proteome</keyword>
<dbReference type="InterPro" id="IPR052516">
    <property type="entry name" value="N-heterocyclic_Hydroxylase"/>
</dbReference>
<reference evidence="3 4" key="1">
    <citation type="journal article" date="2010" name="Stand. Genomic Sci.">
        <title>Complete genome sequence of Haliangium ochraceum type strain (SMP-2).</title>
        <authorList>
            <consortium name="US DOE Joint Genome Institute (JGI-PGF)"/>
            <person name="Ivanova N."/>
            <person name="Daum C."/>
            <person name="Lang E."/>
            <person name="Abt B."/>
            <person name="Kopitz M."/>
            <person name="Saunders E."/>
            <person name="Lapidus A."/>
            <person name="Lucas S."/>
            <person name="Glavina Del Rio T."/>
            <person name="Nolan M."/>
            <person name="Tice H."/>
            <person name="Copeland A."/>
            <person name="Cheng J.F."/>
            <person name="Chen F."/>
            <person name="Bruce D."/>
            <person name="Goodwin L."/>
            <person name="Pitluck S."/>
            <person name="Mavromatis K."/>
            <person name="Pati A."/>
            <person name="Mikhailova N."/>
            <person name="Chen A."/>
            <person name="Palaniappan K."/>
            <person name="Land M."/>
            <person name="Hauser L."/>
            <person name="Chang Y.J."/>
            <person name="Jeffries C.D."/>
            <person name="Detter J.C."/>
            <person name="Brettin T."/>
            <person name="Rohde M."/>
            <person name="Goker M."/>
            <person name="Bristow J."/>
            <person name="Markowitz V."/>
            <person name="Eisen J.A."/>
            <person name="Hugenholtz P."/>
            <person name="Kyrpides N.C."/>
            <person name="Klenk H.P."/>
        </authorList>
    </citation>
    <scope>NUCLEOTIDE SEQUENCE [LARGE SCALE GENOMIC DNA]</scope>
    <source>
        <strain evidence="4">DSM 14365 / CIP 107738 / JCM 11303 / AJ 13395 / SMP-2</strain>
    </source>
</reference>
<sequence length="781" mass="83617">MSRSPNAPPFLKIDEIDPHSFDRRSFLAGSSAFVVGLFLAGRGAALADSTAGGLSNVQGGDATPSLFIAIEEDGTVRLTCHRSEMGQQVWTAMAQLLADELEADWSRVVIDQALGHPRYGDQNTDGSRSVRNNFTRLRTAGAAMRLMLERAAAQRWKVRPRSCRAELGAVVHTPSKRRLGFGELAAAAQALPMPRAAEVKLKPRSAWRYIGKPVPSLTVPKIVRGEGTFGIDVQIPDMLHAVIARPPQVLGGVERVDDRAALAIAGVVQTVELPAPSDPVGFQPLGGVAVVARDTWSAIKGREALDITWSPGPNASYDSQRYAEELMKTANQPGDVRRKRGDVGEALAASQRRISADYYMPHLAHSTMAPPAVAARWNGDEVECWGGVQAPQAARQTVAAVCGVPEDKVTIHVSWLGGGFGRKSKPDFFAEAALVARAARAPVKVTWTREDDLRHGYYHTVSAQHIEAGLDQQGRCTAFLHRTVFPPIASIFQAGADKPGWGDLRLGASDTPFAVPNLQLETGDAPAHLRIGWLRSVANIYHAFAVQSFACEMAHAAGRDPKDYLLELIGPPRTIDPNSEGATYDNYGSPLEVYPIDTGRLSHVTRVAAEMAGWGRELPAGHGLGIAAHRSFLSYVATVVEVAVDERGQLSIPGVWSAMDAGTVVNPRHAASQLEGGTLFGLSNALYGEITARGGAVVQDNFPAWRVMRMNEAPRHMEVHLVPSEAPPGGVGEPPTPPAAPALANAIFAATGERIRRLPIFAGRGPDRLPNAARTTNRGGA</sequence>
<dbReference type="Gene3D" id="3.30.365.10">
    <property type="entry name" value="Aldehyde oxidase/xanthine dehydrogenase, molybdopterin binding domain"/>
    <property type="match status" value="4"/>
</dbReference>
<dbReference type="OrthoDB" id="9767994at2"/>
<proteinExistence type="predicted"/>
<evidence type="ECO:0000313" key="3">
    <source>
        <dbReference type="EMBL" id="ACY17038.1"/>
    </source>
</evidence>
<dbReference type="InterPro" id="IPR006311">
    <property type="entry name" value="TAT_signal"/>
</dbReference>
<dbReference type="EMBL" id="CP001804">
    <property type="protein sequence ID" value="ACY17038.1"/>
    <property type="molecule type" value="Genomic_DNA"/>
</dbReference>
<dbReference type="AlphaFoldDB" id="D0LQ01"/>
<dbReference type="PROSITE" id="PS51318">
    <property type="entry name" value="TAT"/>
    <property type="match status" value="1"/>
</dbReference>
<dbReference type="STRING" id="502025.Hoch_4546"/>
<dbReference type="SUPFAM" id="SSF56003">
    <property type="entry name" value="Molybdenum cofactor-binding domain"/>
    <property type="match status" value="2"/>
</dbReference>
<dbReference type="Proteomes" id="UP000001880">
    <property type="component" value="Chromosome"/>
</dbReference>
<dbReference type="PANTHER" id="PTHR47495">
    <property type="entry name" value="ALDEHYDE DEHYDROGENASE"/>
    <property type="match status" value="1"/>
</dbReference>
<organism evidence="3 4">
    <name type="scientific">Haliangium ochraceum (strain DSM 14365 / JCM 11303 / SMP-2)</name>
    <dbReference type="NCBI Taxonomy" id="502025"/>
    <lineage>
        <taxon>Bacteria</taxon>
        <taxon>Pseudomonadati</taxon>
        <taxon>Myxococcota</taxon>
        <taxon>Polyangia</taxon>
        <taxon>Haliangiales</taxon>
        <taxon>Kofleriaceae</taxon>
        <taxon>Haliangium</taxon>
    </lineage>
</organism>
<dbReference type="InterPro" id="IPR012368">
    <property type="entry name" value="OxRdtase_Mopterin-bd_su_IorB"/>
</dbReference>
<dbReference type="InterPro" id="IPR000674">
    <property type="entry name" value="Ald_Oxase/Xan_DH_a/b"/>
</dbReference>
<feature type="region of interest" description="Disordered" evidence="1">
    <location>
        <begin position="762"/>
        <end position="781"/>
    </location>
</feature>
<dbReference type="InterPro" id="IPR046867">
    <property type="entry name" value="AldOxase/xan_DH_MoCoBD2"/>
</dbReference>
<dbReference type="GO" id="GO:0016491">
    <property type="term" value="F:oxidoreductase activity"/>
    <property type="evidence" value="ECO:0007669"/>
    <property type="project" value="InterPro"/>
</dbReference>
<evidence type="ECO:0000313" key="4">
    <source>
        <dbReference type="Proteomes" id="UP000001880"/>
    </source>
</evidence>
<dbReference type="eggNOG" id="COG1529">
    <property type="taxonomic scope" value="Bacteria"/>
</dbReference>
<feature type="domain" description="Aldehyde oxidase/xanthine dehydrogenase a/b hammerhead" evidence="2">
    <location>
        <begin position="224"/>
        <end position="313"/>
    </location>
</feature>
<dbReference type="RefSeq" id="WP_012829636.1">
    <property type="nucleotide sequence ID" value="NC_013440.1"/>
</dbReference>
<dbReference type="InterPro" id="IPR037165">
    <property type="entry name" value="AldOxase/xan_DH_Mopterin-bd_sf"/>
</dbReference>
<dbReference type="Pfam" id="PF20256">
    <property type="entry name" value="MoCoBD_2"/>
    <property type="match status" value="2"/>
</dbReference>
<gene>
    <name evidence="3" type="ordered locus">Hoch_4546</name>
</gene>
<evidence type="ECO:0000259" key="2">
    <source>
        <dbReference type="SMART" id="SM01008"/>
    </source>
</evidence>
<dbReference type="KEGG" id="hoh:Hoch_4546"/>
<dbReference type="Pfam" id="PF02738">
    <property type="entry name" value="MoCoBD_1"/>
    <property type="match status" value="1"/>
</dbReference>
<dbReference type="PIRSF" id="PIRSF036389">
    <property type="entry name" value="IOR_B"/>
    <property type="match status" value="1"/>
</dbReference>
<dbReference type="Gene3D" id="3.90.1170.50">
    <property type="entry name" value="Aldehyde oxidase/xanthine dehydrogenase, a/b hammerhead"/>
    <property type="match status" value="1"/>
</dbReference>